<dbReference type="Proteomes" id="UP001162480">
    <property type="component" value="Chromosome 8"/>
</dbReference>
<proteinExistence type="predicted"/>
<protein>
    <submittedName>
        <fullName evidence="1">Uncharacterized protein</fullName>
    </submittedName>
</protein>
<organism evidence="1 2">
    <name type="scientific">Octopus vulgaris</name>
    <name type="common">Common octopus</name>
    <dbReference type="NCBI Taxonomy" id="6645"/>
    <lineage>
        <taxon>Eukaryota</taxon>
        <taxon>Metazoa</taxon>
        <taxon>Spiralia</taxon>
        <taxon>Lophotrochozoa</taxon>
        <taxon>Mollusca</taxon>
        <taxon>Cephalopoda</taxon>
        <taxon>Coleoidea</taxon>
        <taxon>Octopodiformes</taxon>
        <taxon>Octopoda</taxon>
        <taxon>Incirrata</taxon>
        <taxon>Octopodidae</taxon>
        <taxon>Octopus</taxon>
    </lineage>
</organism>
<evidence type="ECO:0000313" key="2">
    <source>
        <dbReference type="Proteomes" id="UP001162480"/>
    </source>
</evidence>
<evidence type="ECO:0000313" key="1">
    <source>
        <dbReference type="EMBL" id="CAI9726682.1"/>
    </source>
</evidence>
<reference evidence="1" key="1">
    <citation type="submission" date="2023-08" db="EMBL/GenBank/DDBJ databases">
        <authorList>
            <person name="Alioto T."/>
            <person name="Alioto T."/>
            <person name="Gomez Garrido J."/>
        </authorList>
    </citation>
    <scope>NUCLEOTIDE SEQUENCE</scope>
</reference>
<accession>A0AA36F6W3</accession>
<gene>
    <name evidence="1" type="ORF">OCTVUL_1B008640</name>
</gene>
<keyword evidence="2" id="KW-1185">Reference proteome</keyword>
<name>A0AA36F6W3_OCTVU</name>
<sequence length="163" mass="19255">MRSSATQSARTKTENSEEIEHLISKKRVARIAFKNHPKRSNKKCLKQEVQMYQRRLREIQNSWWQAKAVELQGYADQGNMHRFYTGTKKIFSPIRSSTGALKTADGQILTTEEIMHHWKEHFHLLLNNQSQTPEDLLRNTLQRPVKLWMAFPPSFQEFMKTIE</sequence>
<dbReference type="AlphaFoldDB" id="A0AA36F6W3"/>
<dbReference type="EMBL" id="OX597821">
    <property type="protein sequence ID" value="CAI9726682.1"/>
    <property type="molecule type" value="Genomic_DNA"/>
</dbReference>